<dbReference type="InterPro" id="IPR011629">
    <property type="entry name" value="CobW-like_C"/>
</dbReference>
<dbReference type="NCBIfam" id="NF047431">
    <property type="entry name" value="hiber_recruit"/>
    <property type="match status" value="1"/>
</dbReference>
<dbReference type="AlphaFoldDB" id="A0A318RNX9"/>
<dbReference type="InterPro" id="IPR051927">
    <property type="entry name" value="Zn_Chap_cDPG_Synth"/>
</dbReference>
<evidence type="ECO:0000259" key="2">
    <source>
        <dbReference type="SMART" id="SM00833"/>
    </source>
</evidence>
<dbReference type="Proteomes" id="UP000247591">
    <property type="component" value="Unassembled WGS sequence"/>
</dbReference>
<dbReference type="PANTHER" id="PTHR43603">
    <property type="entry name" value="COBW DOMAIN-CONTAINING PROTEIN DDB_G0274527"/>
    <property type="match status" value="1"/>
</dbReference>
<protein>
    <submittedName>
        <fullName evidence="3">G3E family GTPase</fullName>
    </submittedName>
</protein>
<accession>A0A318RNX9</accession>
<sequence length="454" mass="48314">MARLVNKTPLVIVTGFDRGATIRSAEALAVPGTAVVHHDLSLVGAGTIVRTVSTTDFSGETDSRTTQSALDHGCLSCAMREDVLPLLRALHRRGNVDRIVLALDPALEPEPLSWAISNVVVADVPGQVDGPAGLDVQIDAVIGCIHEGTWLEDATGDTVLDEDPRGPEGDERTVAQLAVGHVGFADALVVHGQAANGWSGAKLFAVLKRLNPTAPIIMELPQRQLGPTIMRNLLTSIPAGARRGAITGPHDPLLRGQPPLTPDCGVHVVEFETDRPFHPERLHDAIDVLLDGVVAARGRLWLATQPDEALWLESAGGGLRIATGGTWIAAMTDDQVAQVDPERLAMASLRWDPLYGDRSSSIVAVSVEADPGHIRRTLASAVLTDDELAAGQSGWHGLSDPFGVTHADPCDDMLDERALLEGTEPPSEWFLEVQDLAGPKPDNPGQNPEREDKS</sequence>
<dbReference type="Gene3D" id="3.40.50.300">
    <property type="entry name" value="P-loop containing nucleotide triphosphate hydrolases"/>
    <property type="match status" value="1"/>
</dbReference>
<dbReference type="EMBL" id="QJSP01000003">
    <property type="protein sequence ID" value="PYE19291.1"/>
    <property type="molecule type" value="Genomic_DNA"/>
</dbReference>
<proteinExistence type="predicted"/>
<keyword evidence="4" id="KW-1185">Reference proteome</keyword>
<reference evidence="3 4" key="1">
    <citation type="submission" date="2018-06" db="EMBL/GenBank/DDBJ databases">
        <title>Genomic Encyclopedia of Type Strains, Phase IV (KMG-IV): sequencing the most valuable type-strain genomes for metagenomic binning, comparative biology and taxonomic classification.</title>
        <authorList>
            <person name="Goeker M."/>
        </authorList>
    </citation>
    <scope>NUCLEOTIDE SEQUENCE [LARGE SCALE GENOMIC DNA]</scope>
    <source>
        <strain evidence="3 4">DSM 45521</strain>
    </source>
</reference>
<feature type="region of interest" description="Disordered" evidence="1">
    <location>
        <begin position="434"/>
        <end position="454"/>
    </location>
</feature>
<dbReference type="SUPFAM" id="SSF90002">
    <property type="entry name" value="Hypothetical protein YjiA, C-terminal domain"/>
    <property type="match status" value="1"/>
</dbReference>
<evidence type="ECO:0000313" key="3">
    <source>
        <dbReference type="EMBL" id="PYE19291.1"/>
    </source>
</evidence>
<dbReference type="SMART" id="SM00833">
    <property type="entry name" value="CobW_C"/>
    <property type="match status" value="1"/>
</dbReference>
<evidence type="ECO:0000256" key="1">
    <source>
        <dbReference type="SAM" id="MobiDB-lite"/>
    </source>
</evidence>
<comment type="caution">
    <text evidence="3">The sequence shown here is derived from an EMBL/GenBank/DDBJ whole genome shotgun (WGS) entry which is preliminary data.</text>
</comment>
<organism evidence="3 4">
    <name type="scientific">Williamsia limnetica</name>
    <dbReference type="NCBI Taxonomy" id="882452"/>
    <lineage>
        <taxon>Bacteria</taxon>
        <taxon>Bacillati</taxon>
        <taxon>Actinomycetota</taxon>
        <taxon>Actinomycetes</taxon>
        <taxon>Mycobacteriales</taxon>
        <taxon>Nocardiaceae</taxon>
        <taxon>Williamsia</taxon>
    </lineage>
</organism>
<dbReference type="InterPro" id="IPR027417">
    <property type="entry name" value="P-loop_NTPase"/>
</dbReference>
<evidence type="ECO:0000313" key="4">
    <source>
        <dbReference type="Proteomes" id="UP000247591"/>
    </source>
</evidence>
<feature type="domain" description="CobW C-terminal" evidence="2">
    <location>
        <begin position="266"/>
        <end position="382"/>
    </location>
</feature>
<dbReference type="RefSeq" id="WP_245937755.1">
    <property type="nucleotide sequence ID" value="NZ_QJSP01000003.1"/>
</dbReference>
<name>A0A318RNX9_WILLI</name>
<dbReference type="Pfam" id="PF07683">
    <property type="entry name" value="CobW_C"/>
    <property type="match status" value="1"/>
</dbReference>
<gene>
    <name evidence="3" type="ORF">DFR67_103203</name>
</gene>
<dbReference type="PANTHER" id="PTHR43603:SF1">
    <property type="entry name" value="ZINC-REGULATED GTPASE METALLOPROTEIN ACTIVATOR 1"/>
    <property type="match status" value="1"/>
</dbReference>